<sequence>MALLCVKCKAEIIPVRTICLNIMSKDELSEDLPIDAPERKRLPLLLRRSWYGLNQAFRRSISHAGATPDQFTVLRTLSEGDPAGLTQSEITRSMSSDPNTVASLLERMEKNSWLERKPHETDRRANRILLLPTGKEKL</sequence>
<dbReference type="InterPro" id="IPR039422">
    <property type="entry name" value="MarR/SlyA-like"/>
</dbReference>
<reference evidence="5" key="1">
    <citation type="submission" date="2018-05" db="EMBL/GenBank/DDBJ databases">
        <authorList>
            <person name="Lanie J.A."/>
            <person name="Ng W.-L."/>
            <person name="Kazmierczak K.M."/>
            <person name="Andrzejewski T.M."/>
            <person name="Davidsen T.M."/>
            <person name="Wayne K.J."/>
            <person name="Tettelin H."/>
            <person name="Glass J.I."/>
            <person name="Rusch D."/>
            <person name="Podicherti R."/>
            <person name="Tsui H.-C.T."/>
            <person name="Winkler M.E."/>
        </authorList>
    </citation>
    <scope>NUCLEOTIDE SEQUENCE</scope>
</reference>
<evidence type="ECO:0000256" key="2">
    <source>
        <dbReference type="ARBA" id="ARBA00023125"/>
    </source>
</evidence>
<feature type="non-terminal residue" evidence="5">
    <location>
        <position position="138"/>
    </location>
</feature>
<dbReference type="PANTHER" id="PTHR33164:SF64">
    <property type="entry name" value="TRANSCRIPTIONAL REGULATOR SLYA"/>
    <property type="match status" value="1"/>
</dbReference>
<keyword evidence="3" id="KW-0804">Transcription</keyword>
<dbReference type="InterPro" id="IPR036388">
    <property type="entry name" value="WH-like_DNA-bd_sf"/>
</dbReference>
<protein>
    <recommendedName>
        <fullName evidence="4">HTH marR-type domain-containing protein</fullName>
    </recommendedName>
</protein>
<evidence type="ECO:0000256" key="1">
    <source>
        <dbReference type="ARBA" id="ARBA00023015"/>
    </source>
</evidence>
<feature type="domain" description="HTH marR-type" evidence="4">
    <location>
        <begin position="39"/>
        <end position="138"/>
    </location>
</feature>
<evidence type="ECO:0000259" key="4">
    <source>
        <dbReference type="PROSITE" id="PS50995"/>
    </source>
</evidence>
<proteinExistence type="predicted"/>
<dbReference type="PROSITE" id="PS50995">
    <property type="entry name" value="HTH_MARR_2"/>
    <property type="match status" value="1"/>
</dbReference>
<evidence type="ECO:0000256" key="3">
    <source>
        <dbReference type="ARBA" id="ARBA00023163"/>
    </source>
</evidence>
<dbReference type="SUPFAM" id="SSF46785">
    <property type="entry name" value="Winged helix' DNA-binding domain"/>
    <property type="match status" value="1"/>
</dbReference>
<dbReference type="Gene3D" id="1.10.10.10">
    <property type="entry name" value="Winged helix-like DNA-binding domain superfamily/Winged helix DNA-binding domain"/>
    <property type="match status" value="1"/>
</dbReference>
<dbReference type="AlphaFoldDB" id="A0A382H9H4"/>
<dbReference type="InterPro" id="IPR036390">
    <property type="entry name" value="WH_DNA-bd_sf"/>
</dbReference>
<dbReference type="InterPro" id="IPR000835">
    <property type="entry name" value="HTH_MarR-typ"/>
</dbReference>
<gene>
    <name evidence="5" type="ORF">METZ01_LOCUS236812</name>
</gene>
<dbReference type="GO" id="GO:0003700">
    <property type="term" value="F:DNA-binding transcription factor activity"/>
    <property type="evidence" value="ECO:0007669"/>
    <property type="project" value="InterPro"/>
</dbReference>
<dbReference type="PANTHER" id="PTHR33164">
    <property type="entry name" value="TRANSCRIPTIONAL REGULATOR, MARR FAMILY"/>
    <property type="match status" value="1"/>
</dbReference>
<name>A0A382H9H4_9ZZZZ</name>
<dbReference type="SMART" id="SM00347">
    <property type="entry name" value="HTH_MARR"/>
    <property type="match status" value="1"/>
</dbReference>
<dbReference type="Pfam" id="PF01047">
    <property type="entry name" value="MarR"/>
    <property type="match status" value="1"/>
</dbReference>
<organism evidence="5">
    <name type="scientific">marine metagenome</name>
    <dbReference type="NCBI Taxonomy" id="408172"/>
    <lineage>
        <taxon>unclassified sequences</taxon>
        <taxon>metagenomes</taxon>
        <taxon>ecological metagenomes</taxon>
    </lineage>
</organism>
<dbReference type="EMBL" id="UINC01059963">
    <property type="protein sequence ID" value="SVB83958.1"/>
    <property type="molecule type" value="Genomic_DNA"/>
</dbReference>
<keyword evidence="2" id="KW-0238">DNA-binding</keyword>
<accession>A0A382H9H4</accession>
<dbReference type="GO" id="GO:0006950">
    <property type="term" value="P:response to stress"/>
    <property type="evidence" value="ECO:0007669"/>
    <property type="project" value="TreeGrafter"/>
</dbReference>
<keyword evidence="1" id="KW-0805">Transcription regulation</keyword>
<evidence type="ECO:0000313" key="5">
    <source>
        <dbReference type="EMBL" id="SVB83958.1"/>
    </source>
</evidence>
<dbReference type="GO" id="GO:0003677">
    <property type="term" value="F:DNA binding"/>
    <property type="evidence" value="ECO:0007669"/>
    <property type="project" value="UniProtKB-KW"/>
</dbReference>
<dbReference type="PRINTS" id="PR00598">
    <property type="entry name" value="HTHMARR"/>
</dbReference>